<evidence type="ECO:0000256" key="3">
    <source>
        <dbReference type="ARBA" id="ARBA00004123"/>
    </source>
</evidence>
<feature type="domain" description="Inner centromere protein ARK-binding" evidence="19">
    <location>
        <begin position="1240"/>
        <end position="1299"/>
    </location>
</feature>
<feature type="compositionally biased region" description="Low complexity" evidence="18">
    <location>
        <begin position="888"/>
        <end position="903"/>
    </location>
</feature>
<dbReference type="GO" id="GO:0005819">
    <property type="term" value="C:spindle"/>
    <property type="evidence" value="ECO:0007669"/>
    <property type="project" value="UniProtKB-SubCell"/>
</dbReference>
<evidence type="ECO:0000256" key="1">
    <source>
        <dbReference type="ARBA" id="ARBA00002791"/>
    </source>
</evidence>
<feature type="compositionally biased region" description="Acidic residues" evidence="18">
    <location>
        <begin position="553"/>
        <end position="567"/>
    </location>
</feature>
<dbReference type="PANTHER" id="PTHR21049:SF0">
    <property type="entry name" value="DOLICHYL-DIPHOSPHOOLIGOSACCHARIDE--PROTEIN GLYCOSYLTRANSFERASE SUBUNIT 1"/>
    <property type="match status" value="1"/>
</dbReference>
<proteinExistence type="inferred from homology"/>
<feature type="compositionally biased region" description="Polar residues" evidence="18">
    <location>
        <begin position="761"/>
        <end position="772"/>
    </location>
</feature>
<evidence type="ECO:0000256" key="13">
    <source>
        <dbReference type="ARBA" id="ARBA00022989"/>
    </source>
</evidence>
<keyword evidence="15" id="KW-0206">Cytoskeleton</keyword>
<dbReference type="InterPro" id="IPR005635">
    <property type="entry name" value="Inner_centromere_prot_ARK-bd"/>
</dbReference>
<evidence type="ECO:0000256" key="10">
    <source>
        <dbReference type="ARBA" id="ARBA00022692"/>
    </source>
</evidence>
<evidence type="ECO:0000256" key="4">
    <source>
        <dbReference type="ARBA" id="ARBA00004186"/>
    </source>
</evidence>
<dbReference type="Pfam" id="PF04597">
    <property type="entry name" value="Ribophorin_I"/>
    <property type="match status" value="1"/>
</dbReference>
<dbReference type="Gene3D" id="1.20.5.2230">
    <property type="match status" value="1"/>
</dbReference>
<keyword evidence="14 17" id="KW-0472">Membrane</keyword>
<feature type="region of interest" description="Disordered" evidence="18">
    <location>
        <begin position="81"/>
        <end position="173"/>
    </location>
</feature>
<evidence type="ECO:0000313" key="20">
    <source>
        <dbReference type="EMBL" id="OQV23890.1"/>
    </source>
</evidence>
<comment type="subunit">
    <text evidence="17">Component of the oligosaccharyltransferase (OST) complex.</text>
</comment>
<accession>A0A1W0X928</accession>
<feature type="region of interest" description="Disordered" evidence="18">
    <location>
        <begin position="237"/>
        <end position="261"/>
    </location>
</feature>
<feature type="compositionally biased region" description="Polar residues" evidence="18">
    <location>
        <begin position="723"/>
        <end position="732"/>
    </location>
</feature>
<feature type="compositionally biased region" description="Basic and acidic residues" evidence="18">
    <location>
        <begin position="650"/>
        <end position="722"/>
    </location>
</feature>
<comment type="function">
    <text evidence="1 17">Subunit of the oligosaccharyl transferase (OST) complex that catalyzes the initial transfer of a defined glycan (Glc(3)Man(9)GlcNAc(2) in eukaryotes) from the lipid carrier dolichol-pyrophosphate to an asparagine residue within an Asn-X-Ser/Thr consensus motif in nascent polypeptide chains, the first step in protein N-glycosylation. N-glycosylation occurs cotranslationally and the complex associates with the Sec61 complex at the channel-forming translocon complex that mediates protein translocation across the endoplasmic reticulum (ER). All subunits are required for a maximal enzyme activity.</text>
</comment>
<comment type="caution">
    <text evidence="20">The sequence shown here is derived from an EMBL/GenBank/DDBJ whole genome shotgun (WGS) entry which is preliminary data.</text>
</comment>
<evidence type="ECO:0000256" key="12">
    <source>
        <dbReference type="ARBA" id="ARBA00022824"/>
    </source>
</evidence>
<dbReference type="GO" id="GO:0018279">
    <property type="term" value="P:protein N-linked glycosylation via asparagine"/>
    <property type="evidence" value="ECO:0007669"/>
    <property type="project" value="TreeGrafter"/>
</dbReference>
<dbReference type="UniPathway" id="UPA00378"/>
<evidence type="ECO:0000256" key="8">
    <source>
        <dbReference type="ARBA" id="ARBA00017611"/>
    </source>
</evidence>
<keyword evidence="21" id="KW-1185">Reference proteome</keyword>
<organism evidence="20 21">
    <name type="scientific">Hypsibius exemplaris</name>
    <name type="common">Freshwater tardigrade</name>
    <dbReference type="NCBI Taxonomy" id="2072580"/>
    <lineage>
        <taxon>Eukaryota</taxon>
        <taxon>Metazoa</taxon>
        <taxon>Ecdysozoa</taxon>
        <taxon>Tardigrada</taxon>
        <taxon>Eutardigrada</taxon>
        <taxon>Parachela</taxon>
        <taxon>Hypsibioidea</taxon>
        <taxon>Hypsibiidae</taxon>
        <taxon>Hypsibius</taxon>
    </lineage>
</organism>
<feature type="compositionally biased region" description="Polar residues" evidence="18">
    <location>
        <begin position="939"/>
        <end position="954"/>
    </location>
</feature>
<evidence type="ECO:0000256" key="6">
    <source>
        <dbReference type="ARBA" id="ARBA00008905"/>
    </source>
</evidence>
<gene>
    <name evidence="20" type="ORF">BV898_02239</name>
</gene>
<feature type="region of interest" description="Disordered" evidence="18">
    <location>
        <begin position="868"/>
        <end position="976"/>
    </location>
</feature>
<comment type="pathway">
    <text evidence="5 17">Protein modification; protein glycosylation.</text>
</comment>
<dbReference type="OrthoDB" id="310030at2759"/>
<evidence type="ECO:0000256" key="18">
    <source>
        <dbReference type="SAM" id="MobiDB-lite"/>
    </source>
</evidence>
<keyword evidence="13 17" id="KW-1133">Transmembrane helix</keyword>
<evidence type="ECO:0000256" key="16">
    <source>
        <dbReference type="ARBA" id="ARBA00023242"/>
    </source>
</evidence>
<feature type="transmembrane region" description="Helical" evidence="17">
    <location>
        <begin position="1793"/>
        <end position="1812"/>
    </location>
</feature>
<evidence type="ECO:0000256" key="17">
    <source>
        <dbReference type="RuleBase" id="RU361143"/>
    </source>
</evidence>
<keyword evidence="9" id="KW-0963">Cytoplasm</keyword>
<dbReference type="Pfam" id="PF03941">
    <property type="entry name" value="INCENP_ARK-bind"/>
    <property type="match status" value="1"/>
</dbReference>
<feature type="compositionally biased region" description="Low complexity" evidence="18">
    <location>
        <begin position="962"/>
        <end position="976"/>
    </location>
</feature>
<evidence type="ECO:0000259" key="19">
    <source>
        <dbReference type="Pfam" id="PF03941"/>
    </source>
</evidence>
<dbReference type="GO" id="GO:0005634">
    <property type="term" value="C:nucleus"/>
    <property type="evidence" value="ECO:0007669"/>
    <property type="project" value="UniProtKB-SubCell"/>
</dbReference>
<dbReference type="PANTHER" id="PTHR21049">
    <property type="entry name" value="RIBOPHORIN I"/>
    <property type="match status" value="1"/>
</dbReference>
<comment type="subcellular location">
    <subcellularLocation>
        <location evidence="4">Cytoplasm</location>
        <location evidence="4">Cytoskeleton</location>
        <location evidence="4">Spindle</location>
    </subcellularLocation>
    <subcellularLocation>
        <location evidence="2 17">Endoplasmic reticulum membrane</location>
        <topology evidence="2 17">Single-pass type I membrane protein</topology>
    </subcellularLocation>
    <subcellularLocation>
        <location evidence="3">Nucleus</location>
    </subcellularLocation>
</comment>
<feature type="compositionally biased region" description="Basic and acidic residues" evidence="18">
    <location>
        <begin position="735"/>
        <end position="759"/>
    </location>
</feature>
<feature type="compositionally biased region" description="Low complexity" evidence="18">
    <location>
        <begin position="635"/>
        <end position="648"/>
    </location>
</feature>
<feature type="compositionally biased region" description="Low complexity" evidence="18">
    <location>
        <begin position="145"/>
        <end position="160"/>
    </location>
</feature>
<evidence type="ECO:0000256" key="11">
    <source>
        <dbReference type="ARBA" id="ARBA00022729"/>
    </source>
</evidence>
<evidence type="ECO:0000256" key="2">
    <source>
        <dbReference type="ARBA" id="ARBA00004115"/>
    </source>
</evidence>
<reference evidence="21" key="1">
    <citation type="submission" date="2017-01" db="EMBL/GenBank/DDBJ databases">
        <title>Comparative genomics of anhydrobiosis in the tardigrade Hypsibius dujardini.</title>
        <authorList>
            <person name="Yoshida Y."/>
            <person name="Koutsovoulos G."/>
            <person name="Laetsch D."/>
            <person name="Stevens L."/>
            <person name="Kumar S."/>
            <person name="Horikawa D."/>
            <person name="Ishino K."/>
            <person name="Komine S."/>
            <person name="Tomita M."/>
            <person name="Blaxter M."/>
            <person name="Arakawa K."/>
        </authorList>
    </citation>
    <scope>NUCLEOTIDE SEQUENCE [LARGE SCALE GENOMIC DNA]</scope>
    <source>
        <strain evidence="21">Z151</strain>
    </source>
</reference>
<evidence type="ECO:0000256" key="9">
    <source>
        <dbReference type="ARBA" id="ARBA00022490"/>
    </source>
</evidence>
<evidence type="ECO:0000256" key="5">
    <source>
        <dbReference type="ARBA" id="ARBA00004922"/>
    </source>
</evidence>
<dbReference type="Proteomes" id="UP000192578">
    <property type="component" value="Unassembled WGS sequence"/>
</dbReference>
<feature type="compositionally biased region" description="Polar residues" evidence="18">
    <location>
        <begin position="135"/>
        <end position="144"/>
    </location>
</feature>
<feature type="region of interest" description="Disordered" evidence="18">
    <location>
        <begin position="539"/>
        <end position="784"/>
    </location>
</feature>
<sequence length="1822" mass="199089">MPPRARAKTGTSKKGSVAIAATAAEEPSSSDPVKEALMMIEYPRVEALSWRNRQQAAALPNPSNGAAAAMEWLEDFQEKLRKVQQNPSSDELVLPPLTATKRKRPVPFSAARQYSTEKRPRISGQSASKLARKVLQSSANRSHLNASANRSNYSPNPSSPKVARPRRKAAMEAAKRLTTTTSIRATVTPTPSVRATARRGKKHTTVAIDLTEDALLPPVQPDVAGETERQPDHLVVQAPSRKGSGRSFRRDISPVTQPSDETVHVIRMSQLMGPVTSTPNTAEQAAIRRSMHHALMECHSEQTAMDGHDEDNSGGCSSSNEELGTALANRTQQKQLRRTLIQQFSEEETQVILTVPPPQVEEVAEDVEMAEQAEDVVLVEDLPPGDVSMVAVETLGEVDRPAVGVMRTNVMPGRERSSGGSIHSSAGDATVVLPASVKAVDPAASLATFDSLSISVTIKNEISGAQNIETSRLSVHRTVVVSTEKPEPRTPTVVLPPDVPSTSAGTSRGLLIKSVRNSMKAGSPSLPATVTTVLSDQQPSILDVSMDRPVADGGDDSEWEADAEDETEISRNEPVCPPHKVIRPLGKHHSSKHASRKSLKKRSVAPPVPHPVVRPRKASQSTDRDAFSFQSQQNPRSTSPISSYTSSPSRRREGSAMKTEEAGRRREENIRMKQEEQKRKHDERQRRAHEKKAEMDRQREARVLEQIRNEQSSEKHRIDQDASQKQSVIQLTKQRHLDAEKRRAEEADRLKKQAQERLKFSPTQSLTTSSIKPTVKPFSKSQTSGMKAIPVGLDLHGGPHVTPVKVPKPSAVPAKTFRAGSKMQTPLPQVDLAGIKAAQKFMEERAGGGSNFKSTGMTQAVPTLAGLRTTASKEPAPLFAGGDFTRAKSPSSQRSQKSGDSSDPSTHGALPRAKSPSIATNRSGPASRSGLPAVAHPTLKTTNPPTQRAKSPSNRVERSDQSEPSSSSSSGLPPTSAAQFHQRLLNAVIPSSHPADTQSVPSSLNHTFPSSTNANMPSVPVDNVDHVRQPVTNAVKNVTVPPIAQQQPAMNRPVAFPTLTPIPAGVTVKPTVTTTAADFSRPAPKPFPSVAPADTTAKISPTTASTLASAKSVVTQQPLMTAPSVNKLDPSVKAPFSTSNVAAGKLPAPIPAFGSSSSSLYSKVVPTTPFTAAATAPISQAQTSSTVFTTSTLKLQQSTATTTTFATSQPVAVKEKPYVPVALKKPPNDENKEITTYGMDVQEDDDTDDEDRPKKQVPNWAQKDSLMGLIRRQLVTEIDLDRVFRGVRPTEKVNLTTIFKNETRRYERRTSSQMWPQGVGVLPLGRLLLSSFTFPVVFHSPIRISNRPVRVVFVRQKTPEKMRAVLIACLFVGLAYGQDTVNHAIVNADVDRTLDATSQLLKVTELLTLEVAGGASVSSFLYFVEPTLQDHLAYIEARVAGKDKASSKLLEVKETKVKGHETIKVFRVALPAALSGTSNDKIRVYTVYTHAQVPHPQEITQLEQQLVQIRTNLYHYSPYNTRKQSVKVLLSSSKIESYSKEPKPVSESGKEIKYGPYQDIPPFTAIPLSVHFENSSPFLTVTNLLRWIEVSHWGNIAFEETIDIAHTGSKLKGTFSRLDYQRGLTSKSAVADFKTHLPASAKDIYYRDEIGNISSSHVRKILNAVEVEIKPRFPLFGGWKTHYILGYNSPSADFLLKSGGNFVLQTRVVDHIYANQVIDKATVKIILPEGSTNIEIHAPFKVKRLPDEKHYTYLDFSGRPVVVLELENLVDEHTQPIQIKYAYDRMHLFFEPLLVITSFALLFAVVIVYVRFDFSIAKSKKE</sequence>
<dbReference type="InterPro" id="IPR007676">
    <property type="entry name" value="Ribophorin_I"/>
</dbReference>
<protein>
    <recommendedName>
        <fullName evidence="8 17">Dolichyl-diphosphooligosaccharide--protein glycosyltransferase subunit 1</fullName>
    </recommendedName>
</protein>
<feature type="compositionally biased region" description="Basic residues" evidence="18">
    <location>
        <begin position="580"/>
        <end position="603"/>
    </location>
</feature>
<keyword evidence="16" id="KW-0539">Nucleus</keyword>
<evidence type="ECO:0000256" key="14">
    <source>
        <dbReference type="ARBA" id="ARBA00023136"/>
    </source>
</evidence>
<keyword evidence="11" id="KW-0732">Signal</keyword>
<dbReference type="EMBL" id="MTYJ01000009">
    <property type="protein sequence ID" value="OQV23890.1"/>
    <property type="molecule type" value="Genomic_DNA"/>
</dbReference>
<name>A0A1W0X928_HYPEX</name>
<comment type="similarity">
    <text evidence="7">Belongs to the INCENP family.</text>
</comment>
<feature type="region of interest" description="Disordered" evidence="18">
    <location>
        <begin position="482"/>
        <end position="506"/>
    </location>
</feature>
<feature type="compositionally biased region" description="Polar residues" evidence="18">
    <location>
        <begin position="917"/>
        <end position="926"/>
    </location>
</feature>
<comment type="similarity">
    <text evidence="6 17">Belongs to the OST1 family.</text>
</comment>
<evidence type="ECO:0000256" key="15">
    <source>
        <dbReference type="ARBA" id="ARBA00023212"/>
    </source>
</evidence>
<keyword evidence="12 17" id="KW-0256">Endoplasmic reticulum</keyword>
<feature type="region of interest" description="Disordered" evidence="18">
    <location>
        <begin position="1"/>
        <end position="32"/>
    </location>
</feature>
<evidence type="ECO:0000256" key="7">
    <source>
        <dbReference type="ARBA" id="ARBA00010042"/>
    </source>
</evidence>
<evidence type="ECO:0000313" key="21">
    <source>
        <dbReference type="Proteomes" id="UP000192578"/>
    </source>
</evidence>
<keyword evidence="10 17" id="KW-0812">Transmembrane</keyword>
<dbReference type="GO" id="GO:0008250">
    <property type="term" value="C:oligosaccharyltransferase complex"/>
    <property type="evidence" value="ECO:0007669"/>
    <property type="project" value="UniProtKB-UniRule"/>
</dbReference>